<dbReference type="Gene3D" id="2.30.110.10">
    <property type="entry name" value="Electron Transport, Fmn-binding Protein, Chain A"/>
    <property type="match status" value="1"/>
</dbReference>
<name>A0A5M3MAX5_CONPW</name>
<evidence type="ECO:0000313" key="2">
    <source>
        <dbReference type="Proteomes" id="UP000053558"/>
    </source>
</evidence>
<proteinExistence type="predicted"/>
<protein>
    <recommendedName>
        <fullName evidence="3">Pyridoxamine 5'-phosphate oxidase putative domain-containing protein</fullName>
    </recommendedName>
</protein>
<gene>
    <name evidence="1" type="ORF">CONPUDRAFT_158580</name>
</gene>
<evidence type="ECO:0008006" key="3">
    <source>
        <dbReference type="Google" id="ProtNLM"/>
    </source>
</evidence>
<dbReference type="GeneID" id="19203940"/>
<dbReference type="PANTHER" id="PTHR39336:SF3">
    <property type="entry name" value="PYRIDOXAMINE PHOSPHATE OXIDASE"/>
    <property type="match status" value="1"/>
</dbReference>
<evidence type="ECO:0000313" key="1">
    <source>
        <dbReference type="EMBL" id="EIW75791.1"/>
    </source>
</evidence>
<dbReference type="PANTHER" id="PTHR39336">
    <property type="entry name" value="PYRIDOXAMINE PHOSPHATE OXIDASE FAMILY PROTEIN (AFU_ORTHOLOGUE AFUA_6G11440)"/>
    <property type="match status" value="1"/>
</dbReference>
<dbReference type="RefSeq" id="XP_007773812.1">
    <property type="nucleotide sequence ID" value="XM_007775622.1"/>
</dbReference>
<dbReference type="AlphaFoldDB" id="A0A5M3MAX5"/>
<comment type="caution">
    <text evidence="1">The sequence shown here is derived from an EMBL/GenBank/DDBJ whole genome shotgun (WGS) entry which is preliminary data.</text>
</comment>
<accession>A0A5M3MAX5</accession>
<dbReference type="OrthoDB" id="539398at2759"/>
<dbReference type="KEGG" id="cput:CONPUDRAFT_158580"/>
<organism evidence="1 2">
    <name type="scientific">Coniophora puteana (strain RWD-64-598)</name>
    <name type="common">Brown rot fungus</name>
    <dbReference type="NCBI Taxonomy" id="741705"/>
    <lineage>
        <taxon>Eukaryota</taxon>
        <taxon>Fungi</taxon>
        <taxon>Dikarya</taxon>
        <taxon>Basidiomycota</taxon>
        <taxon>Agaricomycotina</taxon>
        <taxon>Agaricomycetes</taxon>
        <taxon>Agaricomycetidae</taxon>
        <taxon>Boletales</taxon>
        <taxon>Coniophorineae</taxon>
        <taxon>Coniophoraceae</taxon>
        <taxon>Coniophora</taxon>
    </lineage>
</organism>
<dbReference type="InterPro" id="IPR012349">
    <property type="entry name" value="Split_barrel_FMN-bd"/>
</dbReference>
<sequence>MGLFYDHIPEDLAEWMLKQPMFWVSSAPLSGEGHVNVSPKGTPDSFHMTNPNQVWYEDLSGSGVETISHLREPGNGRTTVLFQAMEGGPRLLRLFGKGKVSEIGTPEYESLIPRENRKAGSRAAIGFEDVKGVRDWWHWQNMESIDGLPGLSAGVLEQRIPINSFDRRSSAYATVKKVPNAVEAGVESSTETERGAVPVDVKTVGAFLLGGVCMAGLFGWKYIVESVGALGSRLLN</sequence>
<reference evidence="2" key="1">
    <citation type="journal article" date="2012" name="Science">
        <title>The Paleozoic origin of enzymatic lignin decomposition reconstructed from 31 fungal genomes.</title>
        <authorList>
            <person name="Floudas D."/>
            <person name="Binder M."/>
            <person name="Riley R."/>
            <person name="Barry K."/>
            <person name="Blanchette R.A."/>
            <person name="Henrissat B."/>
            <person name="Martinez A.T."/>
            <person name="Otillar R."/>
            <person name="Spatafora J.W."/>
            <person name="Yadav J.S."/>
            <person name="Aerts A."/>
            <person name="Benoit I."/>
            <person name="Boyd A."/>
            <person name="Carlson A."/>
            <person name="Copeland A."/>
            <person name="Coutinho P.M."/>
            <person name="de Vries R.P."/>
            <person name="Ferreira P."/>
            <person name="Findley K."/>
            <person name="Foster B."/>
            <person name="Gaskell J."/>
            <person name="Glotzer D."/>
            <person name="Gorecki P."/>
            <person name="Heitman J."/>
            <person name="Hesse C."/>
            <person name="Hori C."/>
            <person name="Igarashi K."/>
            <person name="Jurgens J.A."/>
            <person name="Kallen N."/>
            <person name="Kersten P."/>
            <person name="Kohler A."/>
            <person name="Kuees U."/>
            <person name="Kumar T.K.A."/>
            <person name="Kuo A."/>
            <person name="LaButti K."/>
            <person name="Larrondo L.F."/>
            <person name="Lindquist E."/>
            <person name="Ling A."/>
            <person name="Lombard V."/>
            <person name="Lucas S."/>
            <person name="Lundell T."/>
            <person name="Martin R."/>
            <person name="McLaughlin D.J."/>
            <person name="Morgenstern I."/>
            <person name="Morin E."/>
            <person name="Murat C."/>
            <person name="Nagy L.G."/>
            <person name="Nolan M."/>
            <person name="Ohm R.A."/>
            <person name="Patyshakuliyeva A."/>
            <person name="Rokas A."/>
            <person name="Ruiz-Duenas F.J."/>
            <person name="Sabat G."/>
            <person name="Salamov A."/>
            <person name="Samejima M."/>
            <person name="Schmutz J."/>
            <person name="Slot J.C."/>
            <person name="St John F."/>
            <person name="Stenlid J."/>
            <person name="Sun H."/>
            <person name="Sun S."/>
            <person name="Syed K."/>
            <person name="Tsang A."/>
            <person name="Wiebenga A."/>
            <person name="Young D."/>
            <person name="Pisabarro A."/>
            <person name="Eastwood D.C."/>
            <person name="Martin F."/>
            <person name="Cullen D."/>
            <person name="Grigoriev I.V."/>
            <person name="Hibbett D.S."/>
        </authorList>
    </citation>
    <scope>NUCLEOTIDE SEQUENCE [LARGE SCALE GENOMIC DNA]</scope>
    <source>
        <strain evidence="2">RWD-64-598 SS2</strain>
    </source>
</reference>
<dbReference type="EMBL" id="JH711587">
    <property type="protein sequence ID" value="EIW75791.1"/>
    <property type="molecule type" value="Genomic_DNA"/>
</dbReference>
<dbReference type="Proteomes" id="UP000053558">
    <property type="component" value="Unassembled WGS sequence"/>
</dbReference>
<keyword evidence="2" id="KW-1185">Reference proteome</keyword>